<dbReference type="SUPFAM" id="SSF55797">
    <property type="entry name" value="PR-1-like"/>
    <property type="match status" value="1"/>
</dbReference>
<evidence type="ECO:0000313" key="4">
    <source>
        <dbReference type="Proteomes" id="UP001458946"/>
    </source>
</evidence>
<feature type="compositionally biased region" description="Pro residues" evidence="1">
    <location>
        <begin position="97"/>
        <end position="114"/>
    </location>
</feature>
<proteinExistence type="predicted"/>
<dbReference type="CDD" id="cd05379">
    <property type="entry name" value="CAP_bacterial"/>
    <property type="match status" value="1"/>
</dbReference>
<evidence type="ECO:0000313" key="3">
    <source>
        <dbReference type="EMBL" id="GAA5501815.1"/>
    </source>
</evidence>
<keyword evidence="4" id="KW-1185">Reference proteome</keyword>
<name>A0ABP9VC78_9DEIO</name>
<protein>
    <recommendedName>
        <fullName evidence="2">SCP domain-containing protein</fullName>
    </recommendedName>
</protein>
<accession>A0ABP9VC78</accession>
<comment type="caution">
    <text evidence="3">The sequence shown here is derived from an EMBL/GenBank/DDBJ whole genome shotgun (WGS) entry which is preliminary data.</text>
</comment>
<organism evidence="3 4">
    <name type="scientific">Deinococcus xinjiangensis</name>
    <dbReference type="NCBI Taxonomy" id="457454"/>
    <lineage>
        <taxon>Bacteria</taxon>
        <taxon>Thermotogati</taxon>
        <taxon>Deinococcota</taxon>
        <taxon>Deinococci</taxon>
        <taxon>Deinococcales</taxon>
        <taxon>Deinococcaceae</taxon>
        <taxon>Deinococcus</taxon>
    </lineage>
</organism>
<feature type="compositionally biased region" description="Pro residues" evidence="1">
    <location>
        <begin position="42"/>
        <end position="54"/>
    </location>
</feature>
<dbReference type="Gene3D" id="3.40.33.10">
    <property type="entry name" value="CAP"/>
    <property type="match status" value="1"/>
</dbReference>
<dbReference type="InterPro" id="IPR014044">
    <property type="entry name" value="CAP_dom"/>
</dbReference>
<evidence type="ECO:0000256" key="1">
    <source>
        <dbReference type="SAM" id="MobiDB-lite"/>
    </source>
</evidence>
<dbReference type="Proteomes" id="UP001458946">
    <property type="component" value="Unassembled WGS sequence"/>
</dbReference>
<reference evidence="3 4" key="1">
    <citation type="submission" date="2024-02" db="EMBL/GenBank/DDBJ databases">
        <title>Deinococcus xinjiangensis NBRC 107630.</title>
        <authorList>
            <person name="Ichikawa N."/>
            <person name="Katano-Makiyama Y."/>
            <person name="Hidaka K."/>
        </authorList>
    </citation>
    <scope>NUCLEOTIDE SEQUENCE [LARGE SCALE GENOMIC DNA]</scope>
    <source>
        <strain evidence="3 4">NBRC 107630</strain>
    </source>
</reference>
<gene>
    <name evidence="3" type="ORF">Dxin01_01554</name>
</gene>
<evidence type="ECO:0000259" key="2">
    <source>
        <dbReference type="Pfam" id="PF00188"/>
    </source>
</evidence>
<sequence>MLRQLLWIVALVALFVALGLLLMSRLGWWPRAEVAPPVATAPAPPPVPTQPLQPPAAQGVPAPVPPLPEFGLAPEAATSPSRPAPAVPEPEFSLAPDMPPPAPTPQASPPPPVPTAQLGSTPLDTLNSVRALAGLPPVQHNNTWDAECQAHAAYLLATDIGSHSEDPANPHYSAAGAACASGHYFVTMRPDASVSRAVNYWMTGPFHLPQLLDPRLREVGFAVLHDLGGDVRTAAVLDLQRGRTGPAAYPVKFPAPNKTVGALSLSEFEYPDSLPTCAGYVHPVGAPIALLQGSSKTATAGRLKVGGQEVQSCLLTAETFVGGYENDTRVGRSVLSAQGVSVLLPRHPLPSGAKVSVSFKTAAGEVAWSFSTR</sequence>
<dbReference type="EMBL" id="BAABRN010000014">
    <property type="protein sequence ID" value="GAA5501815.1"/>
    <property type="molecule type" value="Genomic_DNA"/>
</dbReference>
<feature type="region of interest" description="Disordered" evidence="1">
    <location>
        <begin position="39"/>
        <end position="122"/>
    </location>
</feature>
<dbReference type="RefSeq" id="WP_353541789.1">
    <property type="nucleotide sequence ID" value="NZ_BAABRN010000014.1"/>
</dbReference>
<dbReference type="InterPro" id="IPR035940">
    <property type="entry name" value="CAP_sf"/>
</dbReference>
<dbReference type="Pfam" id="PF00188">
    <property type="entry name" value="CAP"/>
    <property type="match status" value="1"/>
</dbReference>
<feature type="domain" description="SCP" evidence="2">
    <location>
        <begin position="123"/>
        <end position="226"/>
    </location>
</feature>